<keyword evidence="2" id="KW-1185">Reference proteome</keyword>
<evidence type="ECO:0000313" key="1">
    <source>
        <dbReference type="EMBL" id="RLW04400.1"/>
    </source>
</evidence>
<dbReference type="EMBL" id="QUSF01000013">
    <property type="protein sequence ID" value="RLW04400.1"/>
    <property type="molecule type" value="Genomic_DNA"/>
</dbReference>
<sequence>MKMLWKLTDNIKYEECEDRSSSLHTCERVDFIANGFCCLALMGLSHRCVAKHGESSSRSSNRPDLVHTLILHSMDVI</sequence>
<proteinExistence type="predicted"/>
<gene>
    <name evidence="1" type="ORF">DV515_00005814</name>
</gene>
<organism evidence="1 2">
    <name type="scientific">Chloebia gouldiae</name>
    <name type="common">Gouldian finch</name>
    <name type="synonym">Erythrura gouldiae</name>
    <dbReference type="NCBI Taxonomy" id="44316"/>
    <lineage>
        <taxon>Eukaryota</taxon>
        <taxon>Metazoa</taxon>
        <taxon>Chordata</taxon>
        <taxon>Craniata</taxon>
        <taxon>Vertebrata</taxon>
        <taxon>Euteleostomi</taxon>
        <taxon>Archelosauria</taxon>
        <taxon>Archosauria</taxon>
        <taxon>Dinosauria</taxon>
        <taxon>Saurischia</taxon>
        <taxon>Theropoda</taxon>
        <taxon>Coelurosauria</taxon>
        <taxon>Aves</taxon>
        <taxon>Neognathae</taxon>
        <taxon>Neoaves</taxon>
        <taxon>Telluraves</taxon>
        <taxon>Australaves</taxon>
        <taxon>Passeriformes</taxon>
        <taxon>Passeroidea</taxon>
        <taxon>Passeridae</taxon>
        <taxon>Chloebia</taxon>
    </lineage>
</organism>
<protein>
    <submittedName>
        <fullName evidence="1">Uncharacterized protein</fullName>
    </submittedName>
</protein>
<accession>A0A3L8SLV4</accession>
<dbReference type="Proteomes" id="UP000276834">
    <property type="component" value="Unassembled WGS sequence"/>
</dbReference>
<evidence type="ECO:0000313" key="2">
    <source>
        <dbReference type="Proteomes" id="UP000276834"/>
    </source>
</evidence>
<dbReference type="AlphaFoldDB" id="A0A3L8SLV4"/>
<name>A0A3L8SLV4_CHLGU</name>
<comment type="caution">
    <text evidence="1">The sequence shown here is derived from an EMBL/GenBank/DDBJ whole genome shotgun (WGS) entry which is preliminary data.</text>
</comment>
<reference evidence="1 2" key="1">
    <citation type="journal article" date="2018" name="Proc. R. Soc. B">
        <title>A non-coding region near Follistatin controls head colour polymorphism in the Gouldian finch.</title>
        <authorList>
            <person name="Toomey M.B."/>
            <person name="Marques C.I."/>
            <person name="Andrade P."/>
            <person name="Araujo P.M."/>
            <person name="Sabatino S."/>
            <person name="Gazda M.A."/>
            <person name="Afonso S."/>
            <person name="Lopes R.J."/>
            <person name="Corbo J.C."/>
            <person name="Carneiro M."/>
        </authorList>
    </citation>
    <scope>NUCLEOTIDE SEQUENCE [LARGE SCALE GENOMIC DNA]</scope>
    <source>
        <strain evidence="1">Red01</strain>
        <tissue evidence="1">Muscle</tissue>
    </source>
</reference>